<reference evidence="2 3" key="1">
    <citation type="submission" date="2024-06" db="EMBL/GenBank/DDBJ databases">
        <title>The Natural Products Discovery Center: Release of the First 8490 Sequenced Strains for Exploring Actinobacteria Biosynthetic Diversity.</title>
        <authorList>
            <person name="Kalkreuter E."/>
            <person name="Kautsar S.A."/>
            <person name="Yang D."/>
            <person name="Bader C.D."/>
            <person name="Teijaro C.N."/>
            <person name="Fluegel L."/>
            <person name="Davis C.M."/>
            <person name="Simpson J.R."/>
            <person name="Lauterbach L."/>
            <person name="Steele A.D."/>
            <person name="Gui C."/>
            <person name="Meng S."/>
            <person name="Li G."/>
            <person name="Viehrig K."/>
            <person name="Ye F."/>
            <person name="Su P."/>
            <person name="Kiefer A.F."/>
            <person name="Nichols A."/>
            <person name="Cepeda A.J."/>
            <person name="Yan W."/>
            <person name="Fan B."/>
            <person name="Jiang Y."/>
            <person name="Adhikari A."/>
            <person name="Zheng C.-J."/>
            <person name="Schuster L."/>
            <person name="Cowan T.M."/>
            <person name="Smanski M.J."/>
            <person name="Chevrette M.G."/>
            <person name="De Carvalho L.P.S."/>
            <person name="Shen B."/>
        </authorList>
    </citation>
    <scope>NUCLEOTIDE SEQUENCE [LARGE SCALE GENOMIC DNA]</scope>
    <source>
        <strain evidence="2 3">NPDC050403</strain>
    </source>
</reference>
<keyword evidence="3" id="KW-1185">Reference proteome</keyword>
<evidence type="ECO:0000313" key="3">
    <source>
        <dbReference type="Proteomes" id="UP001551695"/>
    </source>
</evidence>
<proteinExistence type="predicted"/>
<organism evidence="2 3">
    <name type="scientific">Nocardia aurea</name>
    <dbReference type="NCBI Taxonomy" id="2144174"/>
    <lineage>
        <taxon>Bacteria</taxon>
        <taxon>Bacillati</taxon>
        <taxon>Actinomycetota</taxon>
        <taxon>Actinomycetes</taxon>
        <taxon>Mycobacteriales</taxon>
        <taxon>Nocardiaceae</taxon>
        <taxon>Nocardia</taxon>
    </lineage>
</organism>
<dbReference type="PRINTS" id="PR00038">
    <property type="entry name" value="HTHLUXR"/>
</dbReference>
<dbReference type="Proteomes" id="UP001551695">
    <property type="component" value="Unassembled WGS sequence"/>
</dbReference>
<dbReference type="SUPFAM" id="SSF46894">
    <property type="entry name" value="C-terminal effector domain of the bipartite response regulators"/>
    <property type="match status" value="1"/>
</dbReference>
<dbReference type="Pfam" id="PF00196">
    <property type="entry name" value="GerE"/>
    <property type="match status" value="1"/>
</dbReference>
<gene>
    <name evidence="2" type="ORF">AB0I48_09795</name>
</gene>
<dbReference type="InterPro" id="IPR036388">
    <property type="entry name" value="WH-like_DNA-bd_sf"/>
</dbReference>
<comment type="caution">
    <text evidence="2">The sequence shown here is derived from an EMBL/GenBank/DDBJ whole genome shotgun (WGS) entry which is preliminary data.</text>
</comment>
<dbReference type="PROSITE" id="PS50043">
    <property type="entry name" value="HTH_LUXR_2"/>
    <property type="match status" value="1"/>
</dbReference>
<evidence type="ECO:0000313" key="2">
    <source>
        <dbReference type="EMBL" id="MEV0707844.1"/>
    </source>
</evidence>
<accession>A0ABV3FQY4</accession>
<dbReference type="SMART" id="SM00421">
    <property type="entry name" value="HTH_LUXR"/>
    <property type="match status" value="1"/>
</dbReference>
<feature type="domain" description="HTH luxR-type" evidence="1">
    <location>
        <begin position="303"/>
        <end position="368"/>
    </location>
</feature>
<dbReference type="RefSeq" id="WP_357781916.1">
    <property type="nucleotide sequence ID" value="NZ_JBFAKC010000004.1"/>
</dbReference>
<protein>
    <submittedName>
        <fullName evidence="2">Helix-turn-helix transcriptional regulator</fullName>
    </submittedName>
</protein>
<dbReference type="InterPro" id="IPR016032">
    <property type="entry name" value="Sig_transdc_resp-reg_C-effctor"/>
</dbReference>
<name>A0ABV3FQY4_9NOCA</name>
<dbReference type="Gene3D" id="1.10.10.10">
    <property type="entry name" value="Winged helix-like DNA-binding domain superfamily/Winged helix DNA-binding domain"/>
    <property type="match status" value="1"/>
</dbReference>
<evidence type="ECO:0000259" key="1">
    <source>
        <dbReference type="PROSITE" id="PS50043"/>
    </source>
</evidence>
<sequence>MTIERFSAIVACIDRAALYPAEWPQAMREIVTALGGYHGGVVVSGAGSRRMTVCSPGADELRRSYNSRFWRIDPIAGALEHEPAGVITTCADLLGPEYLRRHRFFSDWMAPNSLGNGVLALIDSGSETSWLGIYPHGGGDLDLAHVRSTMGLLLPHLRHALTVQSRLGNAAAERDRAVAVLHAYRHGLVIVSGQGVVSYANPAARSILDSGDGLAIGRRGHLEASGTVAGLRPLIDAAIRETGRRAGGRTLVPRRSGTGAYALLVSPLDPEIDGRAEPRAEVAPSALVVIVDPDEPIPGGVDELRQLYGLTAAEARVAAAALRGAGLRSIADELAISVNTVRTHLQRAFEKTGTHRQAELVRVLATILSGTGQFEGSAGGVRTAISPPSS</sequence>
<dbReference type="EMBL" id="JBFAKC010000004">
    <property type="protein sequence ID" value="MEV0707844.1"/>
    <property type="molecule type" value="Genomic_DNA"/>
</dbReference>
<dbReference type="InterPro" id="IPR000792">
    <property type="entry name" value="Tscrpt_reg_LuxR_C"/>
</dbReference>